<keyword evidence="2" id="KW-1185">Reference proteome</keyword>
<evidence type="ECO:0000313" key="1">
    <source>
        <dbReference type="EMBL" id="KAJ8665355.1"/>
    </source>
</evidence>
<evidence type="ECO:0000313" key="2">
    <source>
        <dbReference type="Proteomes" id="UP001239111"/>
    </source>
</evidence>
<dbReference type="EMBL" id="CM056744">
    <property type="protein sequence ID" value="KAJ8665355.1"/>
    <property type="molecule type" value="Genomic_DNA"/>
</dbReference>
<organism evidence="1 2">
    <name type="scientific">Eretmocerus hayati</name>
    <dbReference type="NCBI Taxonomy" id="131215"/>
    <lineage>
        <taxon>Eukaryota</taxon>
        <taxon>Metazoa</taxon>
        <taxon>Ecdysozoa</taxon>
        <taxon>Arthropoda</taxon>
        <taxon>Hexapoda</taxon>
        <taxon>Insecta</taxon>
        <taxon>Pterygota</taxon>
        <taxon>Neoptera</taxon>
        <taxon>Endopterygota</taxon>
        <taxon>Hymenoptera</taxon>
        <taxon>Apocrita</taxon>
        <taxon>Proctotrupomorpha</taxon>
        <taxon>Chalcidoidea</taxon>
        <taxon>Aphelinidae</taxon>
        <taxon>Aphelininae</taxon>
        <taxon>Eretmocerus</taxon>
    </lineage>
</organism>
<reference evidence="1" key="1">
    <citation type="submission" date="2023-04" db="EMBL/GenBank/DDBJ databases">
        <title>A chromosome-level genome assembly of the parasitoid wasp Eretmocerus hayati.</title>
        <authorList>
            <person name="Zhong Y."/>
            <person name="Liu S."/>
            <person name="Liu Y."/>
        </authorList>
    </citation>
    <scope>NUCLEOTIDE SEQUENCE</scope>
    <source>
        <strain evidence="1">ZJU_SS_LIU_2023</strain>
    </source>
</reference>
<accession>A0ACC2N6U5</accession>
<name>A0ACC2N6U5_9HYME</name>
<dbReference type="Proteomes" id="UP001239111">
    <property type="component" value="Chromosome 4"/>
</dbReference>
<gene>
    <name evidence="1" type="ORF">QAD02_007017</name>
</gene>
<comment type="caution">
    <text evidence="1">The sequence shown here is derived from an EMBL/GenBank/DDBJ whole genome shotgun (WGS) entry which is preliminary data.</text>
</comment>
<protein>
    <submittedName>
        <fullName evidence="1">Uncharacterized protein</fullName>
    </submittedName>
</protein>
<sequence>MLNLGGETAHELVYNIMTASFTNEVANKYSYVGLKSKAPFMDLKLNSCIFYAALQHKTKPSQFDIKKSITMWLDQSGTRLKREGDEKKGSSKKIFIPITPVEDSDDDDDTDVESEK</sequence>
<proteinExistence type="predicted"/>